<dbReference type="Pfam" id="PF01379">
    <property type="entry name" value="Porphobil_deam"/>
    <property type="match status" value="1"/>
</dbReference>
<evidence type="ECO:0000256" key="3">
    <source>
        <dbReference type="ARBA" id="ARBA00011245"/>
    </source>
</evidence>
<keyword evidence="4 7" id="KW-0808">Transferase</keyword>
<reference evidence="10 11" key="1">
    <citation type="submission" date="2020-10" db="EMBL/GenBank/DDBJ databases">
        <title>Blautia liquoris sp.nov., isolated from the mud in a fermentation cellar used for the production of Chinese strong-flavoured liquor.</title>
        <authorList>
            <person name="Lu L."/>
        </authorList>
    </citation>
    <scope>NUCLEOTIDE SEQUENCE [LARGE SCALE GENOMIC DNA]</scope>
    <source>
        <strain evidence="10 11">LZLJ-3</strain>
    </source>
</reference>
<dbReference type="FunFam" id="3.40.190.10:FF:000005">
    <property type="entry name" value="Porphobilinogen deaminase"/>
    <property type="match status" value="1"/>
</dbReference>
<comment type="function">
    <text evidence="1 7">Tetrapolymerization of the monopyrrole PBG into the hydroxymethylbilane pre-uroporphyrinogen in several discrete steps.</text>
</comment>
<dbReference type="RefSeq" id="WP_193736313.1">
    <property type="nucleotide sequence ID" value="NZ_CP063304.1"/>
</dbReference>
<feature type="modified residue" description="S-(dipyrrolylmethanemethyl)cysteine" evidence="7">
    <location>
        <position position="236"/>
    </location>
</feature>
<dbReference type="PIRSF" id="PIRSF001438">
    <property type="entry name" value="4pyrrol_synth_OHMeBilane_synth"/>
    <property type="match status" value="1"/>
</dbReference>
<protein>
    <recommendedName>
        <fullName evidence="7">Porphobilinogen deaminase</fullName>
        <shortName evidence="7">PBG</shortName>
        <ecNumber evidence="7">2.5.1.61</ecNumber>
    </recommendedName>
    <alternativeName>
        <fullName evidence="7">Hydroxymethylbilane synthase</fullName>
        <shortName evidence="7">HMBS</shortName>
    </alternativeName>
    <alternativeName>
        <fullName evidence="7">Pre-uroporphyrinogen synthase</fullName>
    </alternativeName>
</protein>
<dbReference type="PROSITE" id="PS00533">
    <property type="entry name" value="PORPHOBILINOGEN_DEAM"/>
    <property type="match status" value="1"/>
</dbReference>
<dbReference type="EMBL" id="CP063304">
    <property type="protein sequence ID" value="QOV19993.1"/>
    <property type="molecule type" value="Genomic_DNA"/>
</dbReference>
<dbReference type="Gene3D" id="3.30.160.40">
    <property type="entry name" value="Porphobilinogen deaminase, C-terminal domain"/>
    <property type="match status" value="1"/>
</dbReference>
<evidence type="ECO:0000256" key="1">
    <source>
        <dbReference type="ARBA" id="ARBA00002869"/>
    </source>
</evidence>
<dbReference type="CDD" id="cd13647">
    <property type="entry name" value="PBP2_PBGD_2"/>
    <property type="match status" value="1"/>
</dbReference>
<dbReference type="GO" id="GO:0006782">
    <property type="term" value="P:protoporphyrinogen IX biosynthetic process"/>
    <property type="evidence" value="ECO:0007669"/>
    <property type="project" value="UniProtKB-UniRule"/>
</dbReference>
<dbReference type="Proteomes" id="UP000593601">
    <property type="component" value="Chromosome"/>
</dbReference>
<evidence type="ECO:0000256" key="5">
    <source>
        <dbReference type="ARBA" id="ARBA00023244"/>
    </source>
</evidence>
<dbReference type="PANTHER" id="PTHR11557">
    <property type="entry name" value="PORPHOBILINOGEN DEAMINASE"/>
    <property type="match status" value="1"/>
</dbReference>
<comment type="catalytic activity">
    <reaction evidence="6 7">
        <text>4 porphobilinogen + H2O = hydroxymethylbilane + 4 NH4(+)</text>
        <dbReference type="Rhea" id="RHEA:13185"/>
        <dbReference type="ChEBI" id="CHEBI:15377"/>
        <dbReference type="ChEBI" id="CHEBI:28938"/>
        <dbReference type="ChEBI" id="CHEBI:57845"/>
        <dbReference type="ChEBI" id="CHEBI:58126"/>
        <dbReference type="EC" id="2.5.1.61"/>
    </reaction>
</comment>
<organism evidence="10 11">
    <name type="scientific">Blautia liquoris</name>
    <dbReference type="NCBI Taxonomy" id="2779518"/>
    <lineage>
        <taxon>Bacteria</taxon>
        <taxon>Bacillati</taxon>
        <taxon>Bacillota</taxon>
        <taxon>Clostridia</taxon>
        <taxon>Lachnospirales</taxon>
        <taxon>Lachnospiraceae</taxon>
        <taxon>Blautia</taxon>
    </lineage>
</organism>
<dbReference type="InterPro" id="IPR036803">
    <property type="entry name" value="Porphobilinogen_deaminase_C_sf"/>
</dbReference>
<evidence type="ECO:0000256" key="7">
    <source>
        <dbReference type="HAMAP-Rule" id="MF_00260"/>
    </source>
</evidence>
<dbReference type="KEGG" id="bliq:INP51_03250"/>
<accession>A0A7M2RI26</accession>
<dbReference type="EC" id="2.5.1.61" evidence="7"/>
<keyword evidence="11" id="KW-1185">Reference proteome</keyword>
<dbReference type="PRINTS" id="PR00151">
    <property type="entry name" value="PORPHBDMNASE"/>
</dbReference>
<dbReference type="SUPFAM" id="SSF54782">
    <property type="entry name" value="Porphobilinogen deaminase (hydroxymethylbilane synthase), C-terminal domain"/>
    <property type="match status" value="1"/>
</dbReference>
<dbReference type="AlphaFoldDB" id="A0A7M2RI26"/>
<dbReference type="InterPro" id="IPR022419">
    <property type="entry name" value="Porphobilin_deaminase_cofac_BS"/>
</dbReference>
<evidence type="ECO:0000313" key="11">
    <source>
        <dbReference type="Proteomes" id="UP000593601"/>
    </source>
</evidence>
<gene>
    <name evidence="7 10" type="primary">hemC</name>
    <name evidence="10" type="ORF">INP51_03250</name>
</gene>
<evidence type="ECO:0000259" key="9">
    <source>
        <dbReference type="Pfam" id="PF03900"/>
    </source>
</evidence>
<comment type="subunit">
    <text evidence="3 7">Monomer.</text>
</comment>
<evidence type="ECO:0000256" key="2">
    <source>
        <dbReference type="ARBA" id="ARBA00005638"/>
    </source>
</evidence>
<proteinExistence type="inferred from homology"/>
<comment type="similarity">
    <text evidence="2 7">Belongs to the HMBS family.</text>
</comment>
<keyword evidence="5 7" id="KW-0627">Porphyrin biosynthesis</keyword>
<dbReference type="InterPro" id="IPR000860">
    <property type="entry name" value="HemC"/>
</dbReference>
<sequence length="292" mass="32233">MKQITIGTRKSTLALIQSEMVKKYIEDHNPEVEVRLLKMKTTGDKILDRRLDQVGGKGLFVKELDKALLDSRSDLSVHSLKDLPMEVSDKLPVLAYSKRADPRDALVLPIGASELDLSKPIGTSSRRRIVQLAVLYPEARFESVRGNVQTRLNKLDAGEYGGLVLAAAGLKRLGLDNRISRYYEPEEILPAAGQGILAVQGRAGECYDYLKGFADEAGTFAAQSERSFVRELDGGCSSPIAAFARVRDSQIYLTGLYCDEEMKDVRKGEISGPADMACELGIRLAKRLREEV</sequence>
<dbReference type="GO" id="GO:0004418">
    <property type="term" value="F:hydroxymethylbilane synthase activity"/>
    <property type="evidence" value="ECO:0007669"/>
    <property type="project" value="UniProtKB-UniRule"/>
</dbReference>
<evidence type="ECO:0000259" key="8">
    <source>
        <dbReference type="Pfam" id="PF01379"/>
    </source>
</evidence>
<comment type="miscellaneous">
    <text evidence="7">The porphobilinogen subunits are added to the dipyrromethane group.</text>
</comment>
<dbReference type="Pfam" id="PF03900">
    <property type="entry name" value="Porphobil_deamC"/>
    <property type="match status" value="1"/>
</dbReference>
<dbReference type="SUPFAM" id="SSF53850">
    <property type="entry name" value="Periplasmic binding protein-like II"/>
    <property type="match status" value="1"/>
</dbReference>
<dbReference type="InterPro" id="IPR022417">
    <property type="entry name" value="Porphobilin_deaminase_N"/>
</dbReference>
<evidence type="ECO:0000256" key="4">
    <source>
        <dbReference type="ARBA" id="ARBA00022679"/>
    </source>
</evidence>
<name>A0A7M2RI26_9FIRM</name>
<dbReference type="PANTHER" id="PTHR11557:SF0">
    <property type="entry name" value="PORPHOBILINOGEN DEAMINASE"/>
    <property type="match status" value="1"/>
</dbReference>
<evidence type="ECO:0000313" key="10">
    <source>
        <dbReference type="EMBL" id="QOV19993.1"/>
    </source>
</evidence>
<feature type="domain" description="Porphobilinogen deaminase C-terminal" evidence="9">
    <location>
        <begin position="221"/>
        <end position="289"/>
    </location>
</feature>
<feature type="domain" description="Porphobilinogen deaminase N-terminal" evidence="8">
    <location>
        <begin position="4"/>
        <end position="204"/>
    </location>
</feature>
<dbReference type="GO" id="GO:0005737">
    <property type="term" value="C:cytoplasm"/>
    <property type="evidence" value="ECO:0007669"/>
    <property type="project" value="UniProtKB-UniRule"/>
</dbReference>
<dbReference type="Gene3D" id="3.40.190.10">
    <property type="entry name" value="Periplasmic binding protein-like II"/>
    <property type="match status" value="2"/>
</dbReference>
<comment type="cofactor">
    <cofactor evidence="7">
        <name>dipyrromethane</name>
        <dbReference type="ChEBI" id="CHEBI:60342"/>
    </cofactor>
    <text evidence="7">Binds 1 dipyrromethane group covalently.</text>
</comment>
<evidence type="ECO:0000256" key="6">
    <source>
        <dbReference type="ARBA" id="ARBA00048169"/>
    </source>
</evidence>
<dbReference type="NCBIfam" id="TIGR00212">
    <property type="entry name" value="hemC"/>
    <property type="match status" value="1"/>
</dbReference>
<dbReference type="InterPro" id="IPR022418">
    <property type="entry name" value="Porphobilinogen_deaminase_C"/>
</dbReference>
<dbReference type="HAMAP" id="MF_00260">
    <property type="entry name" value="Porphobil_deam"/>
    <property type="match status" value="1"/>
</dbReference>